<keyword evidence="1" id="KW-1133">Transmembrane helix</keyword>
<feature type="transmembrane region" description="Helical" evidence="1">
    <location>
        <begin position="147"/>
        <end position="169"/>
    </location>
</feature>
<name>A0ABW5UVZ1_9MICO</name>
<dbReference type="RefSeq" id="WP_019618288.1">
    <property type="nucleotide sequence ID" value="NZ_JBHUNE010000003.1"/>
</dbReference>
<gene>
    <name evidence="3" type="ORF">ACFSW7_04925</name>
</gene>
<evidence type="ECO:0000313" key="4">
    <source>
        <dbReference type="Proteomes" id="UP001597492"/>
    </source>
</evidence>
<feature type="transmembrane region" description="Helical" evidence="1">
    <location>
        <begin position="228"/>
        <end position="245"/>
    </location>
</feature>
<dbReference type="Pfam" id="PF01757">
    <property type="entry name" value="Acyl_transf_3"/>
    <property type="match status" value="1"/>
</dbReference>
<keyword evidence="4" id="KW-1185">Reference proteome</keyword>
<proteinExistence type="predicted"/>
<evidence type="ECO:0000259" key="2">
    <source>
        <dbReference type="Pfam" id="PF01757"/>
    </source>
</evidence>
<feature type="domain" description="Acyltransferase 3" evidence="2">
    <location>
        <begin position="13"/>
        <end position="319"/>
    </location>
</feature>
<dbReference type="InterPro" id="IPR050879">
    <property type="entry name" value="Acyltransferase_3"/>
</dbReference>
<dbReference type="EC" id="2.3.-.-" evidence="3"/>
<keyword evidence="3" id="KW-0808">Transferase</keyword>
<dbReference type="Proteomes" id="UP001597492">
    <property type="component" value="Unassembled WGS sequence"/>
</dbReference>
<keyword evidence="3" id="KW-0012">Acyltransferase</keyword>
<organism evidence="3 4">
    <name type="scientific">Gulosibacter faecalis</name>
    <dbReference type="NCBI Taxonomy" id="272240"/>
    <lineage>
        <taxon>Bacteria</taxon>
        <taxon>Bacillati</taxon>
        <taxon>Actinomycetota</taxon>
        <taxon>Actinomycetes</taxon>
        <taxon>Micrococcales</taxon>
        <taxon>Microbacteriaceae</taxon>
        <taxon>Gulosibacter</taxon>
    </lineage>
</organism>
<evidence type="ECO:0000313" key="3">
    <source>
        <dbReference type="EMBL" id="MFD2757721.1"/>
    </source>
</evidence>
<accession>A0ABW5UVZ1</accession>
<dbReference type="PANTHER" id="PTHR23028:SF53">
    <property type="entry name" value="ACYL_TRANSF_3 DOMAIN-CONTAINING PROTEIN"/>
    <property type="match status" value="1"/>
</dbReference>
<dbReference type="EMBL" id="JBHUNE010000003">
    <property type="protein sequence ID" value="MFD2757721.1"/>
    <property type="molecule type" value="Genomic_DNA"/>
</dbReference>
<protein>
    <submittedName>
        <fullName evidence="3">Acyltransferase family protein</fullName>
        <ecNumber evidence="3">2.3.-.-</ecNumber>
    </submittedName>
</protein>
<feature type="transmembrane region" description="Helical" evidence="1">
    <location>
        <begin position="20"/>
        <end position="37"/>
    </location>
</feature>
<keyword evidence="1" id="KW-0472">Membrane</keyword>
<feature type="transmembrane region" description="Helical" evidence="1">
    <location>
        <begin position="49"/>
        <end position="67"/>
    </location>
</feature>
<dbReference type="InterPro" id="IPR002656">
    <property type="entry name" value="Acyl_transf_3_dom"/>
</dbReference>
<feature type="transmembrane region" description="Helical" evidence="1">
    <location>
        <begin position="176"/>
        <end position="196"/>
    </location>
</feature>
<reference evidence="4" key="1">
    <citation type="journal article" date="2019" name="Int. J. Syst. Evol. Microbiol.">
        <title>The Global Catalogue of Microorganisms (GCM) 10K type strain sequencing project: providing services to taxonomists for standard genome sequencing and annotation.</title>
        <authorList>
            <consortium name="The Broad Institute Genomics Platform"/>
            <consortium name="The Broad Institute Genome Sequencing Center for Infectious Disease"/>
            <person name="Wu L."/>
            <person name="Ma J."/>
        </authorList>
    </citation>
    <scope>NUCLEOTIDE SEQUENCE [LARGE SCALE GENOMIC DNA]</scope>
    <source>
        <strain evidence="4">TISTR 1514</strain>
    </source>
</reference>
<comment type="caution">
    <text evidence="3">The sequence shown here is derived from an EMBL/GenBank/DDBJ whole genome shotgun (WGS) entry which is preliminary data.</text>
</comment>
<feature type="transmembrane region" description="Helical" evidence="1">
    <location>
        <begin position="202"/>
        <end position="221"/>
    </location>
</feature>
<dbReference type="GO" id="GO:0016746">
    <property type="term" value="F:acyltransferase activity"/>
    <property type="evidence" value="ECO:0007669"/>
    <property type="project" value="UniProtKB-KW"/>
</dbReference>
<sequence>MKSLGEQLSGRDNGLDVIRLTLAVSVIISHTHFLGGYDADHPLRAIGDWAVGGFFVLSGYLITASGVRTRLPAFLWRRALRILPAFWCVLVVTAFGLAPLAAMLEGHGYNFGSALGYVTDNFWLRMNQTGISGTLTDVPFPNTWNGALWTLMYEGLAYLAVALIFLVPWARRHLRIVAPVLFVAATVALPLAEGPLGVTTTLYLKAFELAGYFTAGMLVYAFRDLVTVEPWVPFFAVAALTALATVGWGSYLLPLPIALLALWLGAVLPLRAPGGLDLSYGIYIWAFPMQQLVVLCGLAWLGPWVTALIAFGVTLPLAFGSWKLIEEPALRLRHLPRRATRETPDARRREPAPALAAR</sequence>
<dbReference type="PANTHER" id="PTHR23028">
    <property type="entry name" value="ACETYLTRANSFERASE"/>
    <property type="match status" value="1"/>
</dbReference>
<keyword evidence="1" id="KW-0812">Transmembrane</keyword>
<evidence type="ECO:0000256" key="1">
    <source>
        <dbReference type="SAM" id="Phobius"/>
    </source>
</evidence>
<feature type="transmembrane region" description="Helical" evidence="1">
    <location>
        <begin position="79"/>
        <end position="102"/>
    </location>
</feature>